<sequence>MLSPVGIDEAVALIVAILLVAGALPFAMAWCERTIDREPRQIGPGRGGH</sequence>
<name>A0A849AK11_9MICO</name>
<evidence type="ECO:0000313" key="3">
    <source>
        <dbReference type="Proteomes" id="UP000557772"/>
    </source>
</evidence>
<evidence type="ECO:0000313" key="2">
    <source>
        <dbReference type="EMBL" id="NNG39598.1"/>
    </source>
</evidence>
<reference evidence="2 3" key="1">
    <citation type="submission" date="2020-05" db="EMBL/GenBank/DDBJ databases">
        <title>Flexivirga sp. ID2601S isolated from air conditioner.</title>
        <authorList>
            <person name="Kim D.H."/>
        </authorList>
    </citation>
    <scope>NUCLEOTIDE SEQUENCE [LARGE SCALE GENOMIC DNA]</scope>
    <source>
        <strain evidence="2 3">ID2601S</strain>
    </source>
</reference>
<comment type="caution">
    <text evidence="2">The sequence shown here is derived from an EMBL/GenBank/DDBJ whole genome shotgun (WGS) entry which is preliminary data.</text>
</comment>
<keyword evidence="1" id="KW-0812">Transmembrane</keyword>
<dbReference type="EMBL" id="JABENB010000001">
    <property type="protein sequence ID" value="NNG39598.1"/>
    <property type="molecule type" value="Genomic_DNA"/>
</dbReference>
<keyword evidence="1" id="KW-1133">Transmembrane helix</keyword>
<feature type="transmembrane region" description="Helical" evidence="1">
    <location>
        <begin position="12"/>
        <end position="31"/>
    </location>
</feature>
<dbReference type="AlphaFoldDB" id="A0A849AK11"/>
<proteinExistence type="predicted"/>
<protein>
    <submittedName>
        <fullName evidence="2">Uncharacterized protein</fullName>
    </submittedName>
</protein>
<dbReference type="Proteomes" id="UP000557772">
    <property type="component" value="Unassembled WGS sequence"/>
</dbReference>
<gene>
    <name evidence="2" type="ORF">HJ588_09985</name>
</gene>
<evidence type="ECO:0000256" key="1">
    <source>
        <dbReference type="SAM" id="Phobius"/>
    </source>
</evidence>
<accession>A0A849AK11</accession>
<keyword evidence="1" id="KW-0472">Membrane</keyword>
<organism evidence="2 3">
    <name type="scientific">Flexivirga aerilata</name>
    <dbReference type="NCBI Taxonomy" id="1656889"/>
    <lineage>
        <taxon>Bacteria</taxon>
        <taxon>Bacillati</taxon>
        <taxon>Actinomycetota</taxon>
        <taxon>Actinomycetes</taxon>
        <taxon>Micrococcales</taxon>
        <taxon>Dermacoccaceae</taxon>
        <taxon>Flexivirga</taxon>
    </lineage>
</organism>
<dbReference type="RefSeq" id="WP_171154484.1">
    <property type="nucleotide sequence ID" value="NZ_JABENB010000001.1"/>
</dbReference>
<keyword evidence="3" id="KW-1185">Reference proteome</keyword>